<dbReference type="Pfam" id="PF00069">
    <property type="entry name" value="Pkinase"/>
    <property type="match status" value="1"/>
</dbReference>
<evidence type="ECO:0000256" key="5">
    <source>
        <dbReference type="SAM" id="MobiDB-lite"/>
    </source>
</evidence>
<feature type="binding site" evidence="4">
    <location>
        <position position="734"/>
    </location>
    <ligand>
        <name>ATP</name>
        <dbReference type="ChEBI" id="CHEBI:30616"/>
    </ligand>
</feature>
<dbReference type="InterPro" id="IPR000719">
    <property type="entry name" value="Prot_kinase_dom"/>
</dbReference>
<dbReference type="InterPro" id="IPR050167">
    <property type="entry name" value="Ser_Thr_protein_kinase"/>
</dbReference>
<keyword evidence="1" id="KW-0418">Kinase</keyword>
<dbReference type="InterPro" id="IPR017441">
    <property type="entry name" value="Protein_kinase_ATP_BS"/>
</dbReference>
<keyword evidence="1" id="KW-0723">Serine/threonine-protein kinase</keyword>
<proteinExistence type="predicted"/>
<name>A0ABR2JRW5_9EUKA</name>
<organism evidence="7 8">
    <name type="scientific">Tritrichomonas musculus</name>
    <dbReference type="NCBI Taxonomy" id="1915356"/>
    <lineage>
        <taxon>Eukaryota</taxon>
        <taxon>Metamonada</taxon>
        <taxon>Parabasalia</taxon>
        <taxon>Tritrichomonadida</taxon>
        <taxon>Tritrichomonadidae</taxon>
        <taxon>Tritrichomonas</taxon>
    </lineage>
</organism>
<dbReference type="PROSITE" id="PS50011">
    <property type="entry name" value="PROTEIN_KINASE_DOM"/>
    <property type="match status" value="2"/>
</dbReference>
<gene>
    <name evidence="7" type="ORF">M9Y10_004376</name>
</gene>
<evidence type="ECO:0000256" key="4">
    <source>
        <dbReference type="PROSITE-ProRule" id="PRU10141"/>
    </source>
</evidence>
<dbReference type="InterPro" id="IPR011009">
    <property type="entry name" value="Kinase-like_dom_sf"/>
</dbReference>
<feature type="compositionally biased region" description="Basic residues" evidence="5">
    <location>
        <begin position="167"/>
        <end position="180"/>
    </location>
</feature>
<evidence type="ECO:0000259" key="6">
    <source>
        <dbReference type="PROSITE" id="PS50011"/>
    </source>
</evidence>
<feature type="region of interest" description="Disordered" evidence="5">
    <location>
        <begin position="163"/>
        <end position="194"/>
    </location>
</feature>
<keyword evidence="3 4" id="KW-0067">ATP-binding</keyword>
<evidence type="ECO:0000256" key="1">
    <source>
        <dbReference type="ARBA" id="ARBA00022527"/>
    </source>
</evidence>
<dbReference type="EMBL" id="JAPFFF010000010">
    <property type="protein sequence ID" value="KAK8881632.1"/>
    <property type="molecule type" value="Genomic_DNA"/>
</dbReference>
<dbReference type="InterPro" id="IPR001245">
    <property type="entry name" value="Ser-Thr/Tyr_kinase_cat_dom"/>
</dbReference>
<dbReference type="PROSITE" id="PS00108">
    <property type="entry name" value="PROTEIN_KINASE_ST"/>
    <property type="match status" value="1"/>
</dbReference>
<sequence>MTENIIEDIKHINQKCDIACVYNDQCALVLQALSEIKEKIRSLPDNQFKKPEIDDVHKLLCELHKVIDGFSPLNWSKTCLSEPITKPFADLQTIMDSITEHLKKLNITLNKNYEVLQDEVANDLKSLYGIFADPKRLEEQDVKKKLREISKYLIRIDRPLDQDSQTKKSKHHHHKKAKKHKSEESTDPNTNLTIPDYQEEEEDEFNNFDNIQQYKLKKTDYIQDEWPIVSTKIYKIYTGQLISTKEAITITVLDSAKNSEDKFKRLKDVLTAVHHPYLETFIGAVEKPLPSVIITRRKGEKLSEILRRAKQKSKQKVTDENDDENLIELKPGYRTIIAFNVASAMAYLHSIHIIHRDLSASSILVDKSFIPRITNFANSRFLPEENTFLTAKPVSSSYFVAPELTVDEDYDETVDVFSFGGILYEMLVGKAPFSGYSREEVENKLSKGERPPFPPEISDDLRNLIESCWSQDPRKRPSFSAVIDKMLEDKIAFIGDEGTSIVNEFYSSKKIKNNDLQDCIILLKKLCEIIQKSDFYLCECIRIRSLLFGYHFLLETSSIATQENSNEKVKAQLKYLRESLENLFAVVKLTNSKKWANIALFSPATEISTKMYFLMEKVYIAMTELGFNVTKYEYAKSDLVKDYHLVYNAIIEYVELHENAQKRINEIIQFSKEKEFEISTEKVIEDKVTKLLLNYKDYKVDKNEFIKGKFIGSGMSANVFQGKQKSSGIDVAIKIFNKDYLENESTHSYLRREICFLSQLHHTYLVDFIGFNNDPGEQLWIITKFYEKGSLLHANLNRRLNPFQKTKIAFQIAEGMNYLHSKRVIHRDLKTDNIMLDNDFNPKISDFGYARNNLSLLMTEKVGTFNYMAPEVILGKNYGLKADVFSFGMILFELHYENFPFSWRMKKSIIDAIIDDDPLPFKKNISEDLKKLIIDCKIFNHKKRPSFEQILERMINERIAFNGADEKEINEFYRLKSENRERIDLKTTSSGSGLFASALLNF</sequence>
<dbReference type="PANTHER" id="PTHR23257:SF958">
    <property type="entry name" value="SERINE_THREONINE-PROTEIN KINASE WNK4"/>
    <property type="match status" value="1"/>
</dbReference>
<accession>A0ABR2JRW5</accession>
<reference evidence="7 8" key="1">
    <citation type="submission" date="2024-04" db="EMBL/GenBank/DDBJ databases">
        <title>Tritrichomonas musculus Genome.</title>
        <authorList>
            <person name="Alves-Ferreira E."/>
            <person name="Grigg M."/>
            <person name="Lorenzi H."/>
            <person name="Galac M."/>
        </authorList>
    </citation>
    <scope>NUCLEOTIDE SEQUENCE [LARGE SCALE GENOMIC DNA]</scope>
    <source>
        <strain evidence="7 8">EAF2021</strain>
    </source>
</reference>
<dbReference type="SUPFAM" id="SSF56112">
    <property type="entry name" value="Protein kinase-like (PK-like)"/>
    <property type="match status" value="2"/>
</dbReference>
<evidence type="ECO:0000256" key="3">
    <source>
        <dbReference type="ARBA" id="ARBA00022840"/>
    </source>
</evidence>
<dbReference type="InterPro" id="IPR008271">
    <property type="entry name" value="Ser/Thr_kinase_AS"/>
</dbReference>
<keyword evidence="8" id="KW-1185">Reference proteome</keyword>
<feature type="domain" description="Protein kinase" evidence="6">
    <location>
        <begin position="222"/>
        <end position="494"/>
    </location>
</feature>
<feature type="domain" description="Protein kinase" evidence="6">
    <location>
        <begin position="705"/>
        <end position="959"/>
    </location>
</feature>
<evidence type="ECO:0000313" key="7">
    <source>
        <dbReference type="EMBL" id="KAK8881632.1"/>
    </source>
</evidence>
<keyword evidence="1" id="KW-0808">Transferase</keyword>
<dbReference type="PROSITE" id="PS00107">
    <property type="entry name" value="PROTEIN_KINASE_ATP"/>
    <property type="match status" value="1"/>
</dbReference>
<dbReference type="PANTHER" id="PTHR23257">
    <property type="entry name" value="SERINE-THREONINE PROTEIN KINASE"/>
    <property type="match status" value="1"/>
</dbReference>
<protein>
    <recommendedName>
        <fullName evidence="6">Protein kinase domain-containing protein</fullName>
    </recommendedName>
</protein>
<dbReference type="Pfam" id="PF07714">
    <property type="entry name" value="PK_Tyr_Ser-Thr"/>
    <property type="match status" value="1"/>
</dbReference>
<evidence type="ECO:0000256" key="2">
    <source>
        <dbReference type="ARBA" id="ARBA00022741"/>
    </source>
</evidence>
<dbReference type="Gene3D" id="1.10.510.10">
    <property type="entry name" value="Transferase(Phosphotransferase) domain 1"/>
    <property type="match status" value="2"/>
</dbReference>
<evidence type="ECO:0000313" key="8">
    <source>
        <dbReference type="Proteomes" id="UP001470230"/>
    </source>
</evidence>
<keyword evidence="2 4" id="KW-0547">Nucleotide-binding</keyword>
<dbReference type="Proteomes" id="UP001470230">
    <property type="component" value="Unassembled WGS sequence"/>
</dbReference>
<comment type="caution">
    <text evidence="7">The sequence shown here is derived from an EMBL/GenBank/DDBJ whole genome shotgun (WGS) entry which is preliminary data.</text>
</comment>
<dbReference type="SMART" id="SM00220">
    <property type="entry name" value="S_TKc"/>
    <property type="match status" value="2"/>
</dbReference>